<organism evidence="4 5">
    <name type="scientific">Trichoderma asperellum (strain ATCC 204424 / CBS 433.97 / NBRC 101777)</name>
    <dbReference type="NCBI Taxonomy" id="1042311"/>
    <lineage>
        <taxon>Eukaryota</taxon>
        <taxon>Fungi</taxon>
        <taxon>Dikarya</taxon>
        <taxon>Ascomycota</taxon>
        <taxon>Pezizomycotina</taxon>
        <taxon>Sordariomycetes</taxon>
        <taxon>Hypocreomycetidae</taxon>
        <taxon>Hypocreales</taxon>
        <taxon>Hypocreaceae</taxon>
        <taxon>Trichoderma</taxon>
    </lineage>
</organism>
<dbReference type="AlphaFoldDB" id="A0A2T3Z350"/>
<dbReference type="PROSITE" id="PS50837">
    <property type="entry name" value="NACHT"/>
    <property type="match status" value="1"/>
</dbReference>
<dbReference type="PROSITE" id="PS50088">
    <property type="entry name" value="ANK_REPEAT"/>
    <property type="match status" value="1"/>
</dbReference>
<feature type="repeat" description="ANK" evidence="2">
    <location>
        <begin position="863"/>
        <end position="895"/>
    </location>
</feature>
<proteinExistence type="predicted"/>
<dbReference type="SUPFAM" id="SSF52540">
    <property type="entry name" value="P-loop containing nucleoside triphosphate hydrolases"/>
    <property type="match status" value="1"/>
</dbReference>
<dbReference type="InterPro" id="IPR027417">
    <property type="entry name" value="P-loop_NTPase"/>
</dbReference>
<dbReference type="SUPFAM" id="SSF53167">
    <property type="entry name" value="Purine and uridine phosphorylases"/>
    <property type="match status" value="1"/>
</dbReference>
<feature type="domain" description="NACHT" evidence="3">
    <location>
        <begin position="401"/>
        <end position="540"/>
    </location>
</feature>
<evidence type="ECO:0000256" key="2">
    <source>
        <dbReference type="PROSITE-ProRule" id="PRU00023"/>
    </source>
</evidence>
<evidence type="ECO:0000313" key="5">
    <source>
        <dbReference type="Proteomes" id="UP000240493"/>
    </source>
</evidence>
<evidence type="ECO:0000259" key="3">
    <source>
        <dbReference type="PROSITE" id="PS50837"/>
    </source>
</evidence>
<dbReference type="PANTHER" id="PTHR46082:SF11">
    <property type="entry name" value="AAA+ ATPASE DOMAIN-CONTAINING PROTEIN-RELATED"/>
    <property type="match status" value="1"/>
</dbReference>
<dbReference type="GO" id="GO:0009116">
    <property type="term" value="P:nucleoside metabolic process"/>
    <property type="evidence" value="ECO:0007669"/>
    <property type="project" value="InterPro"/>
</dbReference>
<dbReference type="EMBL" id="KZ679264">
    <property type="protein sequence ID" value="PTB39224.1"/>
    <property type="molecule type" value="Genomic_DNA"/>
</dbReference>
<dbReference type="Gene3D" id="3.40.50.1580">
    <property type="entry name" value="Nucleoside phosphorylase domain"/>
    <property type="match status" value="1"/>
</dbReference>
<dbReference type="InterPro" id="IPR053137">
    <property type="entry name" value="NLR-like"/>
</dbReference>
<dbReference type="SUPFAM" id="SSF48403">
    <property type="entry name" value="Ankyrin repeat"/>
    <property type="match status" value="1"/>
</dbReference>
<dbReference type="InterPro" id="IPR036770">
    <property type="entry name" value="Ankyrin_rpt-contain_sf"/>
</dbReference>
<keyword evidence="1" id="KW-0677">Repeat</keyword>
<reference evidence="4 5" key="1">
    <citation type="submission" date="2016-07" db="EMBL/GenBank/DDBJ databases">
        <title>Multiple horizontal gene transfer events from other fungi enriched the ability of initially mycotrophic Trichoderma (Ascomycota) to feed on dead plant biomass.</title>
        <authorList>
            <consortium name="DOE Joint Genome Institute"/>
            <person name="Aerts A."/>
            <person name="Atanasova L."/>
            <person name="Chenthamara K."/>
            <person name="Zhang J."/>
            <person name="Grujic M."/>
            <person name="Henrissat B."/>
            <person name="Kuo A."/>
            <person name="Salamov A."/>
            <person name="Lipzen A."/>
            <person name="Labutti K."/>
            <person name="Barry K."/>
            <person name="Miao Y."/>
            <person name="Rahimi M.J."/>
            <person name="Shen Q."/>
            <person name="Grigoriev I.V."/>
            <person name="Kubicek C.P."/>
            <person name="Druzhinina I.S."/>
        </authorList>
    </citation>
    <scope>NUCLEOTIDE SEQUENCE [LARGE SCALE GENOMIC DNA]</scope>
    <source>
        <strain evidence="4 5">CBS 433.97</strain>
    </source>
</reference>
<dbReference type="Gene3D" id="3.40.50.300">
    <property type="entry name" value="P-loop containing nucleotide triphosphate hydrolases"/>
    <property type="match status" value="1"/>
</dbReference>
<dbReference type="InterPro" id="IPR007111">
    <property type="entry name" value="NACHT_NTPase"/>
</dbReference>
<keyword evidence="5" id="KW-1185">Reference proteome</keyword>
<gene>
    <name evidence="4" type="ORF">M441DRAFT_102771</name>
</gene>
<dbReference type="OrthoDB" id="194358at2759"/>
<dbReference type="Pfam" id="PF12796">
    <property type="entry name" value="Ank_2"/>
    <property type="match status" value="1"/>
</dbReference>
<dbReference type="STRING" id="1042311.A0A2T3Z350"/>
<accession>A0A2T3Z350</accession>
<dbReference type="InterPro" id="IPR035994">
    <property type="entry name" value="Nucleoside_phosphorylase_sf"/>
</dbReference>
<dbReference type="PROSITE" id="PS50297">
    <property type="entry name" value="ANK_REP_REGION"/>
    <property type="match status" value="1"/>
</dbReference>
<keyword evidence="2" id="KW-0040">ANK repeat</keyword>
<dbReference type="Gene3D" id="1.25.40.20">
    <property type="entry name" value="Ankyrin repeat-containing domain"/>
    <property type="match status" value="1"/>
</dbReference>
<name>A0A2T3Z350_TRIA4</name>
<dbReference type="InterPro" id="IPR056884">
    <property type="entry name" value="NPHP3-like_N"/>
</dbReference>
<protein>
    <recommendedName>
        <fullName evidence="3">NACHT domain-containing protein</fullName>
    </recommendedName>
</protein>
<evidence type="ECO:0000313" key="4">
    <source>
        <dbReference type="EMBL" id="PTB39224.1"/>
    </source>
</evidence>
<dbReference type="Pfam" id="PF24883">
    <property type="entry name" value="NPHP3_N"/>
    <property type="match status" value="1"/>
</dbReference>
<dbReference type="SMART" id="SM00248">
    <property type="entry name" value="ANK"/>
    <property type="match status" value="2"/>
</dbReference>
<dbReference type="Proteomes" id="UP000240493">
    <property type="component" value="Unassembled WGS sequence"/>
</dbReference>
<feature type="non-terminal residue" evidence="4">
    <location>
        <position position="911"/>
    </location>
</feature>
<dbReference type="InterPro" id="IPR002110">
    <property type="entry name" value="Ankyrin_rpt"/>
</dbReference>
<dbReference type="GO" id="GO:0003824">
    <property type="term" value="F:catalytic activity"/>
    <property type="evidence" value="ECO:0007669"/>
    <property type="project" value="InterPro"/>
</dbReference>
<dbReference type="PANTHER" id="PTHR46082">
    <property type="entry name" value="ATP/GTP-BINDING PROTEIN-RELATED"/>
    <property type="match status" value="1"/>
</dbReference>
<sequence length="911" mass="101389">MTNPHEYTVGWICAIHTEYVAAQAFLDENHEGPDYVSPNDNNDYTLGKIGNHNIVIAVLPNSEYGLSSAAGVARDMLHSFPNLRVGLLVGIGGGAPSRKHDIRLGDVVVGVSNNSGKSAVFQYDFGKAMQGQEFLETGFLYQPPPVLRTAVNGLMAQYDIEGNQLSEAVEGALNKKPRLRKKGYSRPGVNTDRLYQSHFAHANSEMDCAEACGDDPSVLIKRLERDEEDDVMIHYGLVASANTLMKDALVRDELIRKKDVLCFEMEAAGLMNHFPCLVIRGICDYSDSHKNKEWQGYAAMVAAAYAKDLLRRISPTRVEAEKKISEDLANNLINVQQISHDIKTDVLAMKANHHVSNIERWLSPANPFTNIINAKKSRYPGTGTWFIESDEFSQWKLGLRQHMWLYGMPGCGKTILSSTIFDHLAQMDECVVLTFFFDFTDTKKQKLSDMLRSLAFQLYGSHSGSRKDLDNLFASSDSAGRQPDTFTLSECIKGMMRAPEKLIILLDALDECSERRELLQWMGEFMPAFTNVQVIATGRPEHSLQQNLVILLGEENCLPLSKVSVDNDIRSYIKARLEGQEFKRWANFPHVLEQIRVAVSSKSNGMFRWAACQLDSLRECLDRETLQDALQSLPKDLNATYARILGSIPRQRKNKTIRLLQFLLYSERPLALEEAVDIIAIRPNEGKFDAQDRLPCPEEITGYCSSLVSLIQTSGPAAALKLQLAHFSVKEYLLTHDSPDFIYPNPRVAITETCLAYLGSIPNVGIAAIKTQFPLAAYAAQIWTDHAKVVEKSKPTLKKIIGFLLNESQFHCWIYLFNPDGLVYRPRKLRTASPLYYACLTGLEMTAQQLLLTGADPNAPGGHQGYALGAASRYGHQEIVQLLLDNGADVDAQGGLYGVALNAASQGGHEE</sequence>
<evidence type="ECO:0000256" key="1">
    <source>
        <dbReference type="ARBA" id="ARBA00022737"/>
    </source>
</evidence>